<sequence length="202" mass="22711">MRTKSEARRQAILDSATVVFRETGFERTSMAQICEHMGCSKATLYSYFESKEALFVEVVLQSTLGEFDALMASMDLQQQDFGAALEGFGRGLLNLLYSPHVQAVRRLVVADVGRAELGRRLYEAGPARGEAVVAEFLRDAMERGTLRRADPRVATRHLTGLLEAEWIDRFLFHVIEELDPASLNETVRRAVEVFLRAYAPEP</sequence>
<comment type="caution">
    <text evidence="4">The sequence shown here is derived from an EMBL/GenBank/DDBJ whole genome shotgun (WGS) entry which is preliminary data.</text>
</comment>
<evidence type="ECO:0000256" key="2">
    <source>
        <dbReference type="PROSITE-ProRule" id="PRU00335"/>
    </source>
</evidence>
<keyword evidence="1 2" id="KW-0238">DNA-binding</keyword>
<accession>A0ABS1DRG7</accession>
<dbReference type="InterPro" id="IPR036271">
    <property type="entry name" value="Tet_transcr_reg_TetR-rel_C_sf"/>
</dbReference>
<dbReference type="Gene3D" id="1.10.357.10">
    <property type="entry name" value="Tetracycline Repressor, domain 2"/>
    <property type="match status" value="1"/>
</dbReference>
<reference evidence="4" key="2">
    <citation type="journal article" date="2020" name="Microorganisms">
        <title>Osmotic Adaptation and Compatible Solute Biosynthesis of Phototrophic Bacteria as Revealed from Genome Analyses.</title>
        <authorList>
            <person name="Imhoff J.F."/>
            <person name="Rahn T."/>
            <person name="Kunzel S."/>
            <person name="Keller A."/>
            <person name="Neulinger S.C."/>
        </authorList>
    </citation>
    <scope>NUCLEOTIDE SEQUENCE</scope>
    <source>
        <strain evidence="4">IM 151</strain>
    </source>
</reference>
<dbReference type="SUPFAM" id="SSF46689">
    <property type="entry name" value="Homeodomain-like"/>
    <property type="match status" value="1"/>
</dbReference>
<name>A0ABS1DRG7_RUBGE</name>
<evidence type="ECO:0000256" key="1">
    <source>
        <dbReference type="ARBA" id="ARBA00023125"/>
    </source>
</evidence>
<dbReference type="SUPFAM" id="SSF48498">
    <property type="entry name" value="Tetracyclin repressor-like, C-terminal domain"/>
    <property type="match status" value="1"/>
</dbReference>
<dbReference type="PANTHER" id="PTHR30055:SF119">
    <property type="entry name" value="NALC"/>
    <property type="match status" value="1"/>
</dbReference>
<dbReference type="Pfam" id="PF14246">
    <property type="entry name" value="TetR_C_7"/>
    <property type="match status" value="1"/>
</dbReference>
<dbReference type="PRINTS" id="PR00455">
    <property type="entry name" value="HTHTETR"/>
</dbReference>
<gene>
    <name evidence="4" type="ORF">CKO43_04760</name>
</gene>
<dbReference type="PANTHER" id="PTHR30055">
    <property type="entry name" value="HTH-TYPE TRANSCRIPTIONAL REGULATOR RUTR"/>
    <property type="match status" value="1"/>
</dbReference>
<dbReference type="Gene3D" id="1.10.10.60">
    <property type="entry name" value="Homeodomain-like"/>
    <property type="match status" value="1"/>
</dbReference>
<evidence type="ECO:0000259" key="3">
    <source>
        <dbReference type="PROSITE" id="PS50977"/>
    </source>
</evidence>
<dbReference type="Pfam" id="PF00440">
    <property type="entry name" value="TetR_N"/>
    <property type="match status" value="1"/>
</dbReference>
<dbReference type="EMBL" id="NRRU01000012">
    <property type="protein sequence ID" value="MBK1712088.1"/>
    <property type="molecule type" value="Genomic_DNA"/>
</dbReference>
<feature type="DNA-binding region" description="H-T-H motif" evidence="2">
    <location>
        <begin position="29"/>
        <end position="48"/>
    </location>
</feature>
<protein>
    <submittedName>
        <fullName evidence="4">TetR family transcriptional regulator</fullName>
    </submittedName>
</protein>
<feature type="domain" description="HTH tetR-type" evidence="3">
    <location>
        <begin position="6"/>
        <end position="66"/>
    </location>
</feature>
<dbReference type="Proteomes" id="UP001041814">
    <property type="component" value="Unassembled WGS sequence"/>
</dbReference>
<dbReference type="InterPro" id="IPR050109">
    <property type="entry name" value="HTH-type_TetR-like_transc_reg"/>
</dbReference>
<reference evidence="4" key="1">
    <citation type="submission" date="2017-08" db="EMBL/GenBank/DDBJ databases">
        <authorList>
            <person name="Imhoff J.F."/>
            <person name="Rahn T."/>
            <person name="Kuenzel S."/>
            <person name="Neulinger S.C."/>
        </authorList>
    </citation>
    <scope>NUCLEOTIDE SEQUENCE</scope>
    <source>
        <strain evidence="4">IM 151</strain>
    </source>
</reference>
<organism evidence="4 5">
    <name type="scientific">Rubrivivax gelatinosus</name>
    <name type="common">Rhodocyclus gelatinosus</name>
    <name type="synonym">Rhodopseudomonas gelatinosa</name>
    <dbReference type="NCBI Taxonomy" id="28068"/>
    <lineage>
        <taxon>Bacteria</taxon>
        <taxon>Pseudomonadati</taxon>
        <taxon>Pseudomonadota</taxon>
        <taxon>Betaproteobacteria</taxon>
        <taxon>Burkholderiales</taxon>
        <taxon>Sphaerotilaceae</taxon>
        <taxon>Rubrivivax</taxon>
    </lineage>
</organism>
<dbReference type="InterPro" id="IPR001647">
    <property type="entry name" value="HTH_TetR"/>
</dbReference>
<keyword evidence="5" id="KW-1185">Reference proteome</keyword>
<evidence type="ECO:0000313" key="5">
    <source>
        <dbReference type="Proteomes" id="UP001041814"/>
    </source>
</evidence>
<dbReference type="PROSITE" id="PS50977">
    <property type="entry name" value="HTH_TETR_2"/>
    <property type="match status" value="1"/>
</dbReference>
<dbReference type="InterPro" id="IPR009057">
    <property type="entry name" value="Homeodomain-like_sf"/>
</dbReference>
<proteinExistence type="predicted"/>
<dbReference type="RefSeq" id="WP_200377993.1">
    <property type="nucleotide sequence ID" value="NZ_NRRU01000012.1"/>
</dbReference>
<dbReference type="InterPro" id="IPR039536">
    <property type="entry name" value="TetR_C_Proteobacteria"/>
</dbReference>
<evidence type="ECO:0000313" key="4">
    <source>
        <dbReference type="EMBL" id="MBK1712088.1"/>
    </source>
</evidence>